<reference evidence="4" key="3">
    <citation type="submission" date="2023-05" db="EMBL/GenBank/DDBJ databases">
        <authorList>
            <person name="Smith C.H."/>
        </authorList>
    </citation>
    <scope>NUCLEOTIDE SEQUENCE</scope>
    <source>
        <strain evidence="4">CHS0354</strain>
        <tissue evidence="4">Mantle</tissue>
    </source>
</reference>
<accession>A0AAE0SJJ0</accession>
<dbReference type="InterPro" id="IPR036291">
    <property type="entry name" value="NAD(P)-bd_dom_sf"/>
</dbReference>
<dbReference type="GO" id="GO:0016491">
    <property type="term" value="F:oxidoreductase activity"/>
    <property type="evidence" value="ECO:0007669"/>
    <property type="project" value="UniProtKB-KW"/>
</dbReference>
<dbReference type="PANTHER" id="PTHR43618">
    <property type="entry name" value="7-ALPHA-HYDROXYSTEROID DEHYDROGENASE"/>
    <property type="match status" value="1"/>
</dbReference>
<proteinExistence type="inferred from homology"/>
<dbReference type="Pfam" id="PF00106">
    <property type="entry name" value="adh_short"/>
    <property type="match status" value="1"/>
</dbReference>
<comment type="caution">
    <text evidence="4">The sequence shown here is derived from an EMBL/GenBank/DDBJ whole genome shotgun (WGS) entry which is preliminary data.</text>
</comment>
<evidence type="ECO:0000313" key="5">
    <source>
        <dbReference type="Proteomes" id="UP001195483"/>
    </source>
</evidence>
<keyword evidence="2" id="KW-0521">NADP</keyword>
<evidence type="ECO:0000256" key="1">
    <source>
        <dbReference type="ARBA" id="ARBA00006484"/>
    </source>
</evidence>
<dbReference type="SUPFAM" id="SSF51735">
    <property type="entry name" value="NAD(P)-binding Rossmann-fold domains"/>
    <property type="match status" value="1"/>
</dbReference>
<comment type="similarity">
    <text evidence="1">Belongs to the short-chain dehydrogenases/reductases (SDR) family.</text>
</comment>
<dbReference type="Gene3D" id="3.40.50.720">
    <property type="entry name" value="NAD(P)-binding Rossmann-like Domain"/>
    <property type="match status" value="1"/>
</dbReference>
<dbReference type="InterPro" id="IPR052178">
    <property type="entry name" value="Sec_Metab_Biosynth_SDR"/>
</dbReference>
<reference evidence="4" key="1">
    <citation type="journal article" date="2021" name="Genome Biol. Evol.">
        <title>A High-Quality Reference Genome for a Parasitic Bivalve with Doubly Uniparental Inheritance (Bivalvia: Unionida).</title>
        <authorList>
            <person name="Smith C.H."/>
        </authorList>
    </citation>
    <scope>NUCLEOTIDE SEQUENCE</scope>
    <source>
        <strain evidence="4">CHS0354</strain>
    </source>
</reference>
<protein>
    <submittedName>
        <fullName evidence="4">Uncharacterized protein</fullName>
    </submittedName>
</protein>
<dbReference type="InterPro" id="IPR002347">
    <property type="entry name" value="SDR_fam"/>
</dbReference>
<organism evidence="4 5">
    <name type="scientific">Potamilus streckersoni</name>
    <dbReference type="NCBI Taxonomy" id="2493646"/>
    <lineage>
        <taxon>Eukaryota</taxon>
        <taxon>Metazoa</taxon>
        <taxon>Spiralia</taxon>
        <taxon>Lophotrochozoa</taxon>
        <taxon>Mollusca</taxon>
        <taxon>Bivalvia</taxon>
        <taxon>Autobranchia</taxon>
        <taxon>Heteroconchia</taxon>
        <taxon>Palaeoheterodonta</taxon>
        <taxon>Unionida</taxon>
        <taxon>Unionoidea</taxon>
        <taxon>Unionidae</taxon>
        <taxon>Ambleminae</taxon>
        <taxon>Lampsilini</taxon>
        <taxon>Potamilus</taxon>
    </lineage>
</organism>
<name>A0AAE0SJJ0_9BIVA</name>
<sequence>MAAGGLRYKDMVTLVTSGSKGIGRGCVEVFVRNGSTVVFCSRRESEGKKLKEEMNANGPGQAVFVQCDMAKEEDCKVSSNTGIPQL</sequence>
<dbReference type="Proteomes" id="UP001195483">
    <property type="component" value="Unassembled WGS sequence"/>
</dbReference>
<keyword evidence="5" id="KW-1185">Reference proteome</keyword>
<reference evidence="4" key="2">
    <citation type="journal article" date="2021" name="Genome Biol. Evol.">
        <title>Developing a high-quality reference genome for a parasitic bivalve with doubly uniparental inheritance (Bivalvia: Unionida).</title>
        <authorList>
            <person name="Smith C.H."/>
        </authorList>
    </citation>
    <scope>NUCLEOTIDE SEQUENCE</scope>
    <source>
        <strain evidence="4">CHS0354</strain>
        <tissue evidence="4">Mantle</tissue>
    </source>
</reference>
<dbReference type="EMBL" id="JAEAOA010002042">
    <property type="protein sequence ID" value="KAK3592645.1"/>
    <property type="molecule type" value="Genomic_DNA"/>
</dbReference>
<gene>
    <name evidence="4" type="ORF">CHS0354_034723</name>
</gene>
<dbReference type="PANTHER" id="PTHR43618:SF8">
    <property type="entry name" value="7ALPHA-HYDROXYSTEROID DEHYDROGENASE"/>
    <property type="match status" value="1"/>
</dbReference>
<dbReference type="AlphaFoldDB" id="A0AAE0SJJ0"/>
<evidence type="ECO:0000256" key="2">
    <source>
        <dbReference type="ARBA" id="ARBA00022857"/>
    </source>
</evidence>
<evidence type="ECO:0000313" key="4">
    <source>
        <dbReference type="EMBL" id="KAK3592645.1"/>
    </source>
</evidence>
<evidence type="ECO:0000256" key="3">
    <source>
        <dbReference type="ARBA" id="ARBA00023002"/>
    </source>
</evidence>
<keyword evidence="3" id="KW-0560">Oxidoreductase</keyword>